<gene>
    <name evidence="2" type="ORF">QLX08_005987</name>
</gene>
<proteinExistence type="predicted"/>
<accession>A0AAW0ZXT5</accession>
<evidence type="ECO:0000256" key="1">
    <source>
        <dbReference type="SAM" id="MobiDB-lite"/>
    </source>
</evidence>
<reference evidence="2 3" key="1">
    <citation type="submission" date="2024-05" db="EMBL/GenBank/DDBJ databases">
        <title>The nuclear and mitochondrial genome assemblies of Tetragonisca angustula (Apidae: Meliponini), a tiny yet remarkable pollinator in the Neotropics.</title>
        <authorList>
            <person name="Ferrari R."/>
            <person name="Ricardo P.C."/>
            <person name="Dias F.C."/>
            <person name="Araujo N.S."/>
            <person name="Soares D.O."/>
            <person name="Zhou Q.-S."/>
            <person name="Zhu C.-D."/>
            <person name="Coutinho L."/>
            <person name="Airas M.C."/>
            <person name="Batista T.M."/>
        </authorList>
    </citation>
    <scope>NUCLEOTIDE SEQUENCE [LARGE SCALE GENOMIC DNA]</scope>
    <source>
        <strain evidence="2">ASF017062</strain>
        <tissue evidence="2">Abdomen</tissue>
    </source>
</reference>
<evidence type="ECO:0000313" key="3">
    <source>
        <dbReference type="Proteomes" id="UP001432146"/>
    </source>
</evidence>
<keyword evidence="3" id="KW-1185">Reference proteome</keyword>
<organism evidence="2 3">
    <name type="scientific">Tetragonisca angustula</name>
    <dbReference type="NCBI Taxonomy" id="166442"/>
    <lineage>
        <taxon>Eukaryota</taxon>
        <taxon>Metazoa</taxon>
        <taxon>Ecdysozoa</taxon>
        <taxon>Arthropoda</taxon>
        <taxon>Hexapoda</taxon>
        <taxon>Insecta</taxon>
        <taxon>Pterygota</taxon>
        <taxon>Neoptera</taxon>
        <taxon>Endopterygota</taxon>
        <taxon>Hymenoptera</taxon>
        <taxon>Apocrita</taxon>
        <taxon>Aculeata</taxon>
        <taxon>Apoidea</taxon>
        <taxon>Anthophila</taxon>
        <taxon>Apidae</taxon>
        <taxon>Tetragonisca</taxon>
    </lineage>
</organism>
<protein>
    <submittedName>
        <fullName evidence="2">Uncharacterized protein</fullName>
    </submittedName>
</protein>
<dbReference type="EMBL" id="JAWNGG020000106">
    <property type="protein sequence ID" value="KAK9301793.1"/>
    <property type="molecule type" value="Genomic_DNA"/>
</dbReference>
<evidence type="ECO:0000313" key="2">
    <source>
        <dbReference type="EMBL" id="KAK9301793.1"/>
    </source>
</evidence>
<dbReference type="AlphaFoldDB" id="A0AAW0ZXT5"/>
<name>A0AAW0ZXT5_9HYME</name>
<feature type="region of interest" description="Disordered" evidence="1">
    <location>
        <begin position="1"/>
        <end position="25"/>
    </location>
</feature>
<comment type="caution">
    <text evidence="2">The sequence shown here is derived from an EMBL/GenBank/DDBJ whole genome shotgun (WGS) entry which is preliminary data.</text>
</comment>
<sequence>MREEFVTRLRRTGRQVTRDSPDANPRLLYKKNEDREFELILPAITVVGKLSTYSPSDEESYLVDISLKSREISREYSRTASAMCCFHPPIGRRHLDRVLTGLCPIG</sequence>
<dbReference type="Proteomes" id="UP001432146">
    <property type="component" value="Unassembled WGS sequence"/>
</dbReference>